<keyword evidence="8" id="KW-1185">Reference proteome</keyword>
<name>A0A841SZS2_9BACL</name>
<evidence type="ECO:0000256" key="6">
    <source>
        <dbReference type="SAM" id="Phobius"/>
    </source>
</evidence>
<dbReference type="Pfam" id="PF02653">
    <property type="entry name" value="BPD_transp_2"/>
    <property type="match status" value="1"/>
</dbReference>
<feature type="transmembrane region" description="Helical" evidence="6">
    <location>
        <begin position="270"/>
        <end position="292"/>
    </location>
</feature>
<feature type="transmembrane region" description="Helical" evidence="6">
    <location>
        <begin position="161"/>
        <end position="183"/>
    </location>
</feature>
<evidence type="ECO:0000256" key="2">
    <source>
        <dbReference type="ARBA" id="ARBA00022475"/>
    </source>
</evidence>
<organism evidence="7 8">
    <name type="scientific">Cohnella thailandensis</name>
    <dbReference type="NCBI Taxonomy" id="557557"/>
    <lineage>
        <taxon>Bacteria</taxon>
        <taxon>Bacillati</taxon>
        <taxon>Bacillota</taxon>
        <taxon>Bacilli</taxon>
        <taxon>Bacillales</taxon>
        <taxon>Paenibacillaceae</taxon>
        <taxon>Cohnella</taxon>
    </lineage>
</organism>
<evidence type="ECO:0000256" key="1">
    <source>
        <dbReference type="ARBA" id="ARBA00004651"/>
    </source>
</evidence>
<feature type="transmembrane region" description="Helical" evidence="6">
    <location>
        <begin position="124"/>
        <end position="149"/>
    </location>
</feature>
<dbReference type="RefSeq" id="WP_185120889.1">
    <property type="nucleotide sequence ID" value="NZ_JACJVQ010000014.1"/>
</dbReference>
<keyword evidence="2" id="KW-1003">Cell membrane</keyword>
<feature type="transmembrane region" description="Helical" evidence="6">
    <location>
        <begin position="12"/>
        <end position="32"/>
    </location>
</feature>
<sequence>MKKAKTTQVSLARLLDLAPLLLLIVFLVVFGLMDSRIVSGANLLQTLVTAAPIAIMGIGAMIVLISGGIDLSAGYGVSLCAVVAGVVLRDSGSLIVSVLATLLVGALVGVFNGFFVGKLKLQSFIVTLGSMSVIQGVTLTLVTGGVILVTDPTLKTIGIKSTFGIPNILMIAVVLVVLASFLIKRTTFGLRTYGIGSSEESTRMSGVPIVRQQYLIYIFSGVCTALAALMLISRVSIVSPNIGGTTLLMDAITATVIGGTSIFGGKGSIAGTLVGALIISLISQAMSTFGVSASSLDFFKGLIIVLALILDMVIRESKVVLNKRRLTA</sequence>
<dbReference type="PANTHER" id="PTHR32196">
    <property type="entry name" value="ABC TRANSPORTER PERMEASE PROTEIN YPHD-RELATED-RELATED"/>
    <property type="match status" value="1"/>
</dbReference>
<keyword evidence="3 6" id="KW-0812">Transmembrane</keyword>
<dbReference type="AlphaFoldDB" id="A0A841SZS2"/>
<accession>A0A841SZS2</accession>
<feature type="transmembrane region" description="Helical" evidence="6">
    <location>
        <begin position="44"/>
        <end position="64"/>
    </location>
</feature>
<comment type="subcellular location">
    <subcellularLocation>
        <location evidence="1">Cell membrane</location>
        <topology evidence="1">Multi-pass membrane protein</topology>
    </subcellularLocation>
</comment>
<dbReference type="EMBL" id="JACJVQ010000014">
    <property type="protein sequence ID" value="MBB6635648.1"/>
    <property type="molecule type" value="Genomic_DNA"/>
</dbReference>
<dbReference type="PANTHER" id="PTHR32196:SF72">
    <property type="entry name" value="RIBOSE IMPORT PERMEASE PROTEIN RBSC"/>
    <property type="match status" value="1"/>
</dbReference>
<dbReference type="GO" id="GO:0022857">
    <property type="term" value="F:transmembrane transporter activity"/>
    <property type="evidence" value="ECO:0007669"/>
    <property type="project" value="InterPro"/>
</dbReference>
<reference evidence="7 8" key="1">
    <citation type="submission" date="2020-08" db="EMBL/GenBank/DDBJ databases">
        <title>Cohnella phylogeny.</title>
        <authorList>
            <person name="Dunlap C."/>
        </authorList>
    </citation>
    <scope>NUCLEOTIDE SEQUENCE [LARGE SCALE GENOMIC DNA]</scope>
    <source>
        <strain evidence="7 8">DSM 25241</strain>
    </source>
</reference>
<evidence type="ECO:0000313" key="7">
    <source>
        <dbReference type="EMBL" id="MBB6635648.1"/>
    </source>
</evidence>
<feature type="transmembrane region" description="Helical" evidence="6">
    <location>
        <begin position="298"/>
        <end position="314"/>
    </location>
</feature>
<evidence type="ECO:0000256" key="4">
    <source>
        <dbReference type="ARBA" id="ARBA00022989"/>
    </source>
</evidence>
<dbReference type="InterPro" id="IPR001851">
    <property type="entry name" value="ABC_transp_permease"/>
</dbReference>
<keyword evidence="5 6" id="KW-0472">Membrane</keyword>
<feature type="transmembrane region" description="Helical" evidence="6">
    <location>
        <begin position="242"/>
        <end position="263"/>
    </location>
</feature>
<dbReference type="CDD" id="cd06579">
    <property type="entry name" value="TM_PBP1_transp_AraH_like"/>
    <property type="match status" value="1"/>
</dbReference>
<comment type="caution">
    <text evidence="7">The sequence shown here is derived from an EMBL/GenBank/DDBJ whole genome shotgun (WGS) entry which is preliminary data.</text>
</comment>
<evidence type="ECO:0000256" key="3">
    <source>
        <dbReference type="ARBA" id="ARBA00022692"/>
    </source>
</evidence>
<keyword evidence="4 6" id="KW-1133">Transmembrane helix</keyword>
<evidence type="ECO:0000256" key="5">
    <source>
        <dbReference type="ARBA" id="ARBA00023136"/>
    </source>
</evidence>
<feature type="transmembrane region" description="Helical" evidence="6">
    <location>
        <begin position="94"/>
        <end position="117"/>
    </location>
</feature>
<feature type="transmembrane region" description="Helical" evidence="6">
    <location>
        <begin position="71"/>
        <end position="88"/>
    </location>
</feature>
<gene>
    <name evidence="7" type="ORF">H7B67_16125</name>
</gene>
<evidence type="ECO:0000313" key="8">
    <source>
        <dbReference type="Proteomes" id="UP000535838"/>
    </source>
</evidence>
<feature type="transmembrane region" description="Helical" evidence="6">
    <location>
        <begin position="214"/>
        <end position="236"/>
    </location>
</feature>
<protein>
    <submittedName>
        <fullName evidence="7">ABC transporter permease</fullName>
    </submittedName>
</protein>
<dbReference type="GO" id="GO:0005886">
    <property type="term" value="C:plasma membrane"/>
    <property type="evidence" value="ECO:0007669"/>
    <property type="project" value="UniProtKB-SubCell"/>
</dbReference>
<proteinExistence type="predicted"/>
<dbReference type="Proteomes" id="UP000535838">
    <property type="component" value="Unassembled WGS sequence"/>
</dbReference>